<evidence type="ECO:0000313" key="1">
    <source>
        <dbReference type="EMBL" id="PZQ61997.1"/>
    </source>
</evidence>
<proteinExistence type="predicted"/>
<gene>
    <name evidence="1" type="ORF">DI544_05215</name>
</gene>
<protein>
    <submittedName>
        <fullName evidence="1">Uncharacterized protein</fullName>
    </submittedName>
</protein>
<reference evidence="1 2" key="1">
    <citation type="submission" date="2017-08" db="EMBL/GenBank/DDBJ databases">
        <title>Infants hospitalized years apart are colonized by the same room-sourced microbial strains.</title>
        <authorList>
            <person name="Brooks B."/>
            <person name="Olm M.R."/>
            <person name="Firek B.A."/>
            <person name="Baker R."/>
            <person name="Thomas B.C."/>
            <person name="Morowitz M.J."/>
            <person name="Banfield J.F."/>
        </authorList>
    </citation>
    <scope>NUCLEOTIDE SEQUENCE [LARGE SCALE GENOMIC DNA]</scope>
    <source>
        <strain evidence="1">S2_005_001_R1_22</strain>
    </source>
</reference>
<name>A0A2W5QVF6_9SPHN</name>
<comment type="caution">
    <text evidence="1">The sequence shown here is derived from an EMBL/GenBank/DDBJ whole genome shotgun (WGS) entry which is preliminary data.</text>
</comment>
<dbReference type="Proteomes" id="UP000249229">
    <property type="component" value="Unassembled WGS sequence"/>
</dbReference>
<organism evidence="1 2">
    <name type="scientific">Sphingomonas taxi</name>
    <dbReference type="NCBI Taxonomy" id="1549858"/>
    <lineage>
        <taxon>Bacteria</taxon>
        <taxon>Pseudomonadati</taxon>
        <taxon>Pseudomonadota</taxon>
        <taxon>Alphaproteobacteria</taxon>
        <taxon>Sphingomonadales</taxon>
        <taxon>Sphingomonadaceae</taxon>
        <taxon>Sphingomonas</taxon>
    </lineage>
</organism>
<sequence length="161" mass="17120">MSGAMILALMLAAAGTFQGDNLSLAAGRERHHPDRPGLPRCDIKAGTVAHTMKDLPRPVRDELARFSAAARGMADAGERYNGTDVIDGDVPGSRFVRGYGLRDMWIVWYERGGIATMMRTVALRPVSGGRGAAPAYRVESGTMLGGNMCEATKALLAGVRS</sequence>
<evidence type="ECO:0000313" key="2">
    <source>
        <dbReference type="Proteomes" id="UP000249229"/>
    </source>
</evidence>
<accession>A0A2W5QVF6</accession>
<dbReference type="AlphaFoldDB" id="A0A2W5QVF6"/>
<dbReference type="EMBL" id="QFQI01000002">
    <property type="protein sequence ID" value="PZQ61997.1"/>
    <property type="molecule type" value="Genomic_DNA"/>
</dbReference>